<dbReference type="STRING" id="335973.SAMN04488693_10426"/>
<dbReference type="Proteomes" id="UP000199258">
    <property type="component" value="Unassembled WGS sequence"/>
</dbReference>
<dbReference type="InterPro" id="IPR028994">
    <property type="entry name" value="Integrin_alpha_N"/>
</dbReference>
<dbReference type="InterPro" id="IPR013517">
    <property type="entry name" value="FG-GAP"/>
</dbReference>
<evidence type="ECO:0000313" key="2">
    <source>
        <dbReference type="EMBL" id="SDH91268.1"/>
    </source>
</evidence>
<dbReference type="PANTHER" id="PTHR46580">
    <property type="entry name" value="SENSOR KINASE-RELATED"/>
    <property type="match status" value="1"/>
</dbReference>
<dbReference type="Pfam" id="PF13517">
    <property type="entry name" value="FG-GAP_3"/>
    <property type="match status" value="2"/>
</dbReference>
<gene>
    <name evidence="2" type="ORF">SAMN04488693_10426</name>
</gene>
<keyword evidence="3" id="KW-1185">Reference proteome</keyword>
<evidence type="ECO:0000313" key="3">
    <source>
        <dbReference type="Proteomes" id="UP000199258"/>
    </source>
</evidence>
<accession>A0A1G8GA38</accession>
<keyword evidence="1" id="KW-0732">Signal</keyword>
<protein>
    <submittedName>
        <fullName evidence="2">Repeat domain-containing protein</fullName>
    </submittedName>
</protein>
<evidence type="ECO:0000256" key="1">
    <source>
        <dbReference type="ARBA" id="ARBA00022729"/>
    </source>
</evidence>
<sequence length="555" mass="59355">MHETSPQSLNISGLFREPSRVRHDWMSPAPPSFLRRAAAVCLLSVSLILGMLGGTLPAAHAAPLFGHDISWPQCPTAQGGFGLPLPPPESRFVIIGLTRGLAFTENPCLADQAAWARTNGKPAHGYAMGTYPTAAQLATYGGQGPWSSTTHAGRLSNVGYSEARFAIQSMSRIGFRPPVVWIDVEPRPAQPWPSATVAQRLDNRYVIEGLMRGLRDAGFSYGFYSYAAGWQEIVGPWRLTGVPVWATAGRLDYPTEALDRCFPPSFSAGRVYISQWYDDVRDYDRTCEPYAFTPLPIPASTLSGSTAEFNGDWRNDILARVGSTGALRLYAGNGAGGLNPGVQIGNGWGIFNALETLGDFNGDGPSDVIARDGAGVLWLYRGNGTGGWLSPLRVGHGWSGFTSIVAPGDFNGDERVDLLARDAAGVLWLYRGNGSGGWLPRLRVGSGWNAFSRIVAPGDLNGDRTSDVLARDAAGILWVYPGNGTGGWLPRVRAGHGWNSMTAIVGAGDLNGDRIPDIAARDTGGALWLYPGNGRSGWLPRSPLGTGWNGINAIF</sequence>
<proteinExistence type="predicted"/>
<dbReference type="AlphaFoldDB" id="A0A1G8GA38"/>
<dbReference type="Gene3D" id="2.130.10.130">
    <property type="entry name" value="Integrin alpha, N-terminal"/>
    <property type="match status" value="2"/>
</dbReference>
<organism evidence="2 3">
    <name type="scientific">Arthrobacter subterraneus</name>
    <dbReference type="NCBI Taxonomy" id="335973"/>
    <lineage>
        <taxon>Bacteria</taxon>
        <taxon>Bacillati</taxon>
        <taxon>Actinomycetota</taxon>
        <taxon>Actinomycetes</taxon>
        <taxon>Micrococcales</taxon>
        <taxon>Micrococcaceae</taxon>
        <taxon>Arthrobacter</taxon>
    </lineage>
</organism>
<dbReference type="SUPFAM" id="SSF69318">
    <property type="entry name" value="Integrin alpha N-terminal domain"/>
    <property type="match status" value="1"/>
</dbReference>
<dbReference type="Gene3D" id="3.20.20.80">
    <property type="entry name" value="Glycosidases"/>
    <property type="match status" value="1"/>
</dbReference>
<dbReference type="EMBL" id="FNDT01000004">
    <property type="protein sequence ID" value="SDH91268.1"/>
    <property type="molecule type" value="Genomic_DNA"/>
</dbReference>
<dbReference type="PANTHER" id="PTHR46580:SF4">
    <property type="entry name" value="ATP_GTP-BINDING PROTEIN"/>
    <property type="match status" value="1"/>
</dbReference>
<reference evidence="2 3" key="1">
    <citation type="submission" date="2016-10" db="EMBL/GenBank/DDBJ databases">
        <authorList>
            <person name="de Groot N.N."/>
        </authorList>
    </citation>
    <scope>NUCLEOTIDE SEQUENCE [LARGE SCALE GENOMIC DNA]</scope>
    <source>
        <strain evidence="2 3">NP_1H</strain>
    </source>
</reference>
<name>A0A1G8GA38_9MICC</name>
<dbReference type="SUPFAM" id="SSF51445">
    <property type="entry name" value="(Trans)glycosidases"/>
    <property type="match status" value="1"/>
</dbReference>
<dbReference type="InterPro" id="IPR017853">
    <property type="entry name" value="GH"/>
</dbReference>
<dbReference type="RefSeq" id="WP_245702727.1">
    <property type="nucleotide sequence ID" value="NZ_FNDT01000004.1"/>
</dbReference>